<organism evidence="1">
    <name type="scientific">Trichuris suis</name>
    <name type="common">pig whipworm</name>
    <dbReference type="NCBI Taxonomy" id="68888"/>
    <lineage>
        <taxon>Eukaryota</taxon>
        <taxon>Metazoa</taxon>
        <taxon>Ecdysozoa</taxon>
        <taxon>Nematoda</taxon>
        <taxon>Enoplea</taxon>
        <taxon>Dorylaimia</taxon>
        <taxon>Trichinellida</taxon>
        <taxon>Trichuridae</taxon>
        <taxon>Trichuris</taxon>
    </lineage>
</organism>
<protein>
    <submittedName>
        <fullName evidence="1">Uncharacterized protein</fullName>
    </submittedName>
</protein>
<dbReference type="EMBL" id="KL367567">
    <property type="protein sequence ID" value="KFD63731.1"/>
    <property type="molecule type" value="Genomic_DNA"/>
</dbReference>
<accession>A0A085N2N5</accession>
<reference evidence="1" key="1">
    <citation type="journal article" date="2014" name="Nat. Genet.">
        <title>Genome and transcriptome of the porcine whipworm Trichuris suis.</title>
        <authorList>
            <person name="Jex A.R."/>
            <person name="Nejsum P."/>
            <person name="Schwarz E.M."/>
            <person name="Hu L."/>
            <person name="Young N.D."/>
            <person name="Hall R.S."/>
            <person name="Korhonen P.K."/>
            <person name="Liao S."/>
            <person name="Thamsborg S."/>
            <person name="Xia J."/>
            <person name="Xu P."/>
            <person name="Wang S."/>
            <person name="Scheerlinck J.P."/>
            <person name="Hofmann A."/>
            <person name="Sternberg P.W."/>
            <person name="Wang J."/>
            <person name="Gasser R.B."/>
        </authorList>
    </citation>
    <scope>NUCLEOTIDE SEQUENCE [LARGE SCALE GENOMIC DNA]</scope>
    <source>
        <strain evidence="1">DCEP-RM93F</strain>
    </source>
</reference>
<sequence length="64" mass="6979">MVIGLTGDITYGEQVTQLKTNWYKPVRRLRAALGANPDYSSVDLQKRTTSGDTTMLTAETADAS</sequence>
<gene>
    <name evidence="1" type="ORF">M514_24084</name>
</gene>
<proteinExistence type="predicted"/>
<dbReference type="Proteomes" id="UP000030758">
    <property type="component" value="Unassembled WGS sequence"/>
</dbReference>
<evidence type="ECO:0000313" key="1">
    <source>
        <dbReference type="EMBL" id="KFD63731.1"/>
    </source>
</evidence>
<dbReference type="AlphaFoldDB" id="A0A085N2N5"/>
<name>A0A085N2N5_9BILA</name>